<dbReference type="PANTHER" id="PTHR31896:SF43">
    <property type="entry name" value="PROTEIN ENHANCED PSEUDOMONAS SUSCEPTIBILITY 1"/>
    <property type="match status" value="1"/>
</dbReference>
<dbReference type="InterPro" id="IPR023213">
    <property type="entry name" value="CAT-like_dom_sf"/>
</dbReference>
<keyword evidence="1" id="KW-0808">Transferase</keyword>
<gene>
    <name evidence="2" type="ORF">PVL29_026933</name>
</gene>
<dbReference type="Proteomes" id="UP001168098">
    <property type="component" value="Unassembled WGS sequence"/>
</dbReference>
<accession>A0AA38YHU5</accession>
<evidence type="ECO:0000313" key="2">
    <source>
        <dbReference type="EMBL" id="KAJ9670700.1"/>
    </source>
</evidence>
<evidence type="ECO:0000313" key="3">
    <source>
        <dbReference type="Proteomes" id="UP001168098"/>
    </source>
</evidence>
<protein>
    <submittedName>
        <fullName evidence="2">Uncharacterized protein</fullName>
    </submittedName>
</protein>
<dbReference type="EMBL" id="JARBHA010000020">
    <property type="protein sequence ID" value="KAJ9670700.1"/>
    <property type="molecule type" value="Genomic_DNA"/>
</dbReference>
<dbReference type="InterPro" id="IPR051283">
    <property type="entry name" value="Sec_Metabolite_Acyltrans"/>
</dbReference>
<dbReference type="AlphaFoldDB" id="A0AA38YHU5"/>
<keyword evidence="3" id="KW-1185">Reference proteome</keyword>
<dbReference type="Gene3D" id="3.30.559.10">
    <property type="entry name" value="Chloramphenicol acetyltransferase-like domain"/>
    <property type="match status" value="2"/>
</dbReference>
<organism evidence="2 3">
    <name type="scientific">Vitis rotundifolia</name>
    <name type="common">Muscadine grape</name>
    <dbReference type="NCBI Taxonomy" id="103349"/>
    <lineage>
        <taxon>Eukaryota</taxon>
        <taxon>Viridiplantae</taxon>
        <taxon>Streptophyta</taxon>
        <taxon>Embryophyta</taxon>
        <taxon>Tracheophyta</taxon>
        <taxon>Spermatophyta</taxon>
        <taxon>Magnoliopsida</taxon>
        <taxon>eudicotyledons</taxon>
        <taxon>Gunneridae</taxon>
        <taxon>Pentapetalae</taxon>
        <taxon>rosids</taxon>
        <taxon>Vitales</taxon>
        <taxon>Vitaceae</taxon>
        <taxon>Viteae</taxon>
        <taxon>Vitis</taxon>
    </lineage>
</organism>
<evidence type="ECO:0000256" key="1">
    <source>
        <dbReference type="ARBA" id="ARBA00022679"/>
    </source>
</evidence>
<proteinExistence type="predicted"/>
<dbReference type="Pfam" id="PF02458">
    <property type="entry name" value="Transferase"/>
    <property type="match status" value="1"/>
</dbReference>
<reference evidence="2 3" key="1">
    <citation type="journal article" date="2023" name="BMC Biotechnol.">
        <title>Vitis rotundifolia cv Carlos genome sequencing.</title>
        <authorList>
            <person name="Huff M."/>
            <person name="Hulse-Kemp A."/>
            <person name="Scheffler B."/>
            <person name="Youngblood R."/>
            <person name="Simpson S."/>
            <person name="Babiker E."/>
            <person name="Staton M."/>
        </authorList>
    </citation>
    <scope>NUCLEOTIDE SEQUENCE [LARGE SCALE GENOMIC DNA]</scope>
    <source>
        <tissue evidence="2">Leaf</tissue>
    </source>
</reference>
<name>A0AA38YHU5_VITRO</name>
<sequence>MAEISFISTAIVAPTNPSESTQRIELNPWELRLLLLDPIQKGLLFRMPTPPQEHSIIDHLKTSLSRTLDLFYPLAGRLGTTVNDDNTTCFFINCNGAGVQLIHAAADGVSVGDILDSVYVPRIVSSFFPLNETQSYHGVSEPLLAVQVTELVDGIFIGCTMNHVVADGTSFWHFFNSWSEISRGSDKISLSPVFKHWLVPRTHLPIRIPQSALVFGKLPSSPTQVRIFHFKKEKIAVLKAKANTEMGTNRISSLQALLAHLWVSVIRIRRLPEDQETKYIIPIGMRPRVHPPLPQQYFGVAVQGGNVTMKAGELLKLGLGHTAWQMNKMISTFTEVEARAFFESWAKNPKLVTPLNSMIGNVLMTSSSPRFNVYGTDFGWGRPVAVRSGHGSKRNGKTTIFQGPEEGSIDIEACLSPETLEAMMEDAEFMDAVTI</sequence>
<dbReference type="GO" id="GO:0016740">
    <property type="term" value="F:transferase activity"/>
    <property type="evidence" value="ECO:0007669"/>
    <property type="project" value="UniProtKB-KW"/>
</dbReference>
<comment type="caution">
    <text evidence="2">The sequence shown here is derived from an EMBL/GenBank/DDBJ whole genome shotgun (WGS) entry which is preliminary data.</text>
</comment>
<dbReference type="PANTHER" id="PTHR31896">
    <property type="entry name" value="FAMILY REGULATORY PROTEIN, PUTATIVE (AFU_ORTHOLOGUE AFUA_3G14730)-RELATED"/>
    <property type="match status" value="1"/>
</dbReference>